<feature type="non-terminal residue" evidence="1">
    <location>
        <position position="1"/>
    </location>
</feature>
<evidence type="ECO:0000313" key="2">
    <source>
        <dbReference type="Proteomes" id="UP001165586"/>
    </source>
</evidence>
<proteinExistence type="predicted"/>
<organism evidence="1 2">
    <name type="scientific">Herbiconiux daphne</name>
    <dbReference type="NCBI Taxonomy" id="2970914"/>
    <lineage>
        <taxon>Bacteria</taxon>
        <taxon>Bacillati</taxon>
        <taxon>Actinomycetota</taxon>
        <taxon>Actinomycetes</taxon>
        <taxon>Micrococcales</taxon>
        <taxon>Microbacteriaceae</taxon>
        <taxon>Herbiconiux</taxon>
    </lineage>
</organism>
<protein>
    <recommendedName>
        <fullName evidence="3">Tail tape measure protein</fullName>
    </recommendedName>
</protein>
<sequence length="296" mass="30687">TQNLLNQSNVNRIKLNDTVATAQKHLTAHAEQGAELTASARKILNKVKNTKITNIDVLDNLKRSLNEARGEAMRNGKQTSVAALTETVNSLRNEADSIIQSINPDAGSIYRDADSYFSAMAGDFGNKSALSKIAGKENQIQAENVMLGSNSLAGRYTGAKNTSDILSAIDAAETAGNLPAGVGAQMREALANTTRSRALAEATTGENFSPTKFTNRLAQTETQAQAAGQGQINQALRDVISTARTQNAVTTPVRDFLSDVAGRAVGGAAGGVVGGAPGALIGQGIGSKVSGFVNSS</sequence>
<evidence type="ECO:0008006" key="3">
    <source>
        <dbReference type="Google" id="ProtNLM"/>
    </source>
</evidence>
<accession>A0ABT2HAC5</accession>
<comment type="caution">
    <text evidence="1">The sequence shown here is derived from an EMBL/GenBank/DDBJ whole genome shotgun (WGS) entry which is preliminary data.</text>
</comment>
<keyword evidence="2" id="KW-1185">Reference proteome</keyword>
<reference evidence="1" key="1">
    <citation type="submission" date="2022-08" db="EMBL/GenBank/DDBJ databases">
        <authorList>
            <person name="Deng Y."/>
            <person name="Han X.-F."/>
            <person name="Zhang Y.-Q."/>
        </authorList>
    </citation>
    <scope>NUCLEOTIDE SEQUENCE</scope>
    <source>
        <strain evidence="1">CPCC 203386</strain>
    </source>
</reference>
<evidence type="ECO:0000313" key="1">
    <source>
        <dbReference type="EMBL" id="MCS5736853.1"/>
    </source>
</evidence>
<dbReference type="Proteomes" id="UP001165586">
    <property type="component" value="Unassembled WGS sequence"/>
</dbReference>
<feature type="non-terminal residue" evidence="1">
    <location>
        <position position="296"/>
    </location>
</feature>
<dbReference type="EMBL" id="JANLCJ010000226">
    <property type="protein sequence ID" value="MCS5736853.1"/>
    <property type="molecule type" value="Genomic_DNA"/>
</dbReference>
<dbReference type="RefSeq" id="WP_259543048.1">
    <property type="nucleotide sequence ID" value="NZ_JANLCJ010000226.1"/>
</dbReference>
<gene>
    <name evidence="1" type="ORF">N1032_24280</name>
</gene>
<name>A0ABT2HAC5_9MICO</name>